<proteinExistence type="predicted"/>
<comment type="caution">
    <text evidence="2">The sequence shown here is derived from an EMBL/GenBank/DDBJ whole genome shotgun (WGS) entry which is preliminary data.</text>
</comment>
<accession>A0A3L9YGM1</accession>
<dbReference type="Proteomes" id="UP000271339">
    <property type="component" value="Unassembled WGS sequence"/>
</dbReference>
<name>A0A3L9YGM1_9FLAO</name>
<evidence type="ECO:0000256" key="1">
    <source>
        <dbReference type="SAM" id="SignalP"/>
    </source>
</evidence>
<dbReference type="EMBL" id="REFC01000015">
    <property type="protein sequence ID" value="RMA57028.1"/>
    <property type="molecule type" value="Genomic_DNA"/>
</dbReference>
<dbReference type="OrthoDB" id="1420433at2"/>
<evidence type="ECO:0000313" key="3">
    <source>
        <dbReference type="Proteomes" id="UP000271339"/>
    </source>
</evidence>
<dbReference type="Pfam" id="PF20230">
    <property type="entry name" value="DUF6588"/>
    <property type="match status" value="1"/>
</dbReference>
<feature type="signal peptide" evidence="1">
    <location>
        <begin position="1"/>
        <end position="22"/>
    </location>
</feature>
<dbReference type="InterPro" id="IPR046495">
    <property type="entry name" value="DUF6588"/>
</dbReference>
<keyword evidence="1" id="KW-0732">Signal</keyword>
<dbReference type="RefSeq" id="WP_147437288.1">
    <property type="nucleotide sequence ID" value="NZ_REFC01000015.1"/>
</dbReference>
<dbReference type="AlphaFoldDB" id="A0A3L9YGM1"/>
<sequence length="335" mass="37743">MRIEKRISVVILLLFCSVTMFSQTFVEDVEDFLTDMVLISNQYVSPAADASVYQSSASWHHTARSLDKFEFDVSVHLNVLPIPKKQQSFKVSNSDFIRLTLQDGSNSANIPSALGGETNTFFDFVIDDENYEFQAFEGVKESVLYYPYLQVSMGLWKETEVTVQFIPEIKIDKSGYQTFGGAIKHNISQYFRNENTTDGFELAGQIGYSKFKSEIFFDEFVIESTSPGVPPLAVLRSLNVDSNSWLFQVIGSKRFKNLEFVGSMAVATNKFDYTMGGDDGIVLNLLNEAFKALEDSNELVKGNVGINYYFGDFNLTSLVSLGKFTDVNFAVHYRI</sequence>
<evidence type="ECO:0000313" key="2">
    <source>
        <dbReference type="EMBL" id="RMA57028.1"/>
    </source>
</evidence>
<reference evidence="2 3" key="1">
    <citation type="submission" date="2018-10" db="EMBL/GenBank/DDBJ databases">
        <title>Genomic Encyclopedia of Archaeal and Bacterial Type Strains, Phase II (KMG-II): from individual species to whole genera.</title>
        <authorList>
            <person name="Goeker M."/>
        </authorList>
    </citation>
    <scope>NUCLEOTIDE SEQUENCE [LARGE SCALE GENOMIC DNA]</scope>
    <source>
        <strain evidence="2 3">DSM 23424</strain>
    </source>
</reference>
<organism evidence="2 3">
    <name type="scientific">Ulvibacter antarcticus</name>
    <dbReference type="NCBI Taxonomy" id="442714"/>
    <lineage>
        <taxon>Bacteria</taxon>
        <taxon>Pseudomonadati</taxon>
        <taxon>Bacteroidota</taxon>
        <taxon>Flavobacteriia</taxon>
        <taxon>Flavobacteriales</taxon>
        <taxon>Flavobacteriaceae</taxon>
        <taxon>Ulvibacter</taxon>
    </lineage>
</organism>
<protein>
    <submittedName>
        <fullName evidence="2">Uncharacterized protein</fullName>
    </submittedName>
</protein>
<gene>
    <name evidence="2" type="ORF">BXY75_2909</name>
</gene>
<feature type="chain" id="PRO_5018089725" evidence="1">
    <location>
        <begin position="23"/>
        <end position="335"/>
    </location>
</feature>
<keyword evidence="3" id="KW-1185">Reference proteome</keyword>